<dbReference type="Proteomes" id="UP000270616">
    <property type="component" value="Unassembled WGS sequence"/>
</dbReference>
<feature type="binding site" evidence="9">
    <location>
        <position position="75"/>
    </location>
    <ligand>
        <name>pyridoxal 5'-phosphate</name>
        <dbReference type="ChEBI" id="CHEBI:597326"/>
    </ligand>
</feature>
<feature type="binding site" evidence="9">
    <location>
        <begin position="179"/>
        <end position="183"/>
    </location>
    <ligand>
        <name>pyridoxal 5'-phosphate</name>
        <dbReference type="ChEBI" id="CHEBI:597326"/>
    </ligand>
</feature>
<dbReference type="Gene3D" id="3.40.50.1100">
    <property type="match status" value="2"/>
</dbReference>
<dbReference type="SUPFAM" id="SSF53686">
    <property type="entry name" value="Tryptophan synthase beta subunit-like PLP-dependent enzymes"/>
    <property type="match status" value="1"/>
</dbReference>
<evidence type="ECO:0000259" key="12">
    <source>
        <dbReference type="Pfam" id="PF00291"/>
    </source>
</evidence>
<dbReference type="GO" id="GO:0004124">
    <property type="term" value="F:cysteine synthase activity"/>
    <property type="evidence" value="ECO:0007669"/>
    <property type="project" value="UniProtKB-UniRule"/>
</dbReference>
<evidence type="ECO:0000256" key="5">
    <source>
        <dbReference type="ARBA" id="ARBA00022679"/>
    </source>
</evidence>
<evidence type="ECO:0000256" key="9">
    <source>
        <dbReference type="PIRSR" id="PIRSR605856-50"/>
    </source>
</evidence>
<keyword evidence="7 11" id="KW-0198">Cysteine biosynthesis</keyword>
<dbReference type="InterPro" id="IPR036052">
    <property type="entry name" value="TrpB-like_PALP_sf"/>
</dbReference>
<dbReference type="InterPro" id="IPR001926">
    <property type="entry name" value="TrpB-like_PALP"/>
</dbReference>
<dbReference type="Pfam" id="PF00291">
    <property type="entry name" value="PALP"/>
    <property type="match status" value="1"/>
</dbReference>
<dbReference type="PANTHER" id="PTHR10314">
    <property type="entry name" value="CYSTATHIONINE BETA-SYNTHASE"/>
    <property type="match status" value="1"/>
</dbReference>
<sequence>MGKIYENVTELVGGTPLVRLQELDKDLPGDVAVKLEFYNPANSVKDRIGKAIIDAAEASGELKPGGTVVEGTSGNTGIALAMVGAARGYKVILTMPETMSTERRAMLRAYGAEIVLTPGAEGMRGAVDRAREIVENTENAVLARQFENEANPKVHYETTGPEIWEDSEGKVDVFVSGIGTGGTITGAGRYLKEQSGSVRLVVVEPADSPLLTEGKAGPHKIQGLGANFVPDVLDREIYDDVYDVTIDDSIRVARDLGTKEGILGGISSGAIVWAALEEAKKEENRDKLIVAVVCDFGERYISTILYDDIRG</sequence>
<dbReference type="AlphaFoldDB" id="A0A3N3ZR24"/>
<keyword evidence="4 11" id="KW-0028">Amino-acid biosynthesis</keyword>
<comment type="caution">
    <text evidence="13">The sequence shown here is derived from an EMBL/GenBank/DDBJ whole genome shotgun (WGS) entry which is preliminary data.</text>
</comment>
<dbReference type="EMBL" id="RKMF01000017">
    <property type="protein sequence ID" value="ROZ61854.1"/>
    <property type="molecule type" value="Genomic_DNA"/>
</dbReference>
<keyword evidence="6 9" id="KW-0663">Pyridoxal phosphate</keyword>
<evidence type="ECO:0000256" key="1">
    <source>
        <dbReference type="ARBA" id="ARBA00001933"/>
    </source>
</evidence>
<keyword evidence="5 11" id="KW-0808">Transferase</keyword>
<dbReference type="InterPro" id="IPR005859">
    <property type="entry name" value="CysK"/>
</dbReference>
<evidence type="ECO:0000313" key="13">
    <source>
        <dbReference type="EMBL" id="ROZ61854.1"/>
    </source>
</evidence>
<comment type="cofactor">
    <cofactor evidence="1 9 11">
        <name>pyridoxal 5'-phosphate</name>
        <dbReference type="ChEBI" id="CHEBI:597326"/>
    </cofactor>
</comment>
<name>A0A3N3ZR24_9MICC</name>
<evidence type="ECO:0000256" key="7">
    <source>
        <dbReference type="ARBA" id="ARBA00023192"/>
    </source>
</evidence>
<evidence type="ECO:0000256" key="10">
    <source>
        <dbReference type="PIRSR" id="PIRSR605856-51"/>
    </source>
</evidence>
<dbReference type="PROSITE" id="PS00901">
    <property type="entry name" value="CYS_SYNTHASE"/>
    <property type="match status" value="1"/>
</dbReference>
<feature type="domain" description="Tryptophan synthase beta chain-like PALP" evidence="12">
    <location>
        <begin position="8"/>
        <end position="295"/>
    </location>
</feature>
<dbReference type="InterPro" id="IPR050214">
    <property type="entry name" value="Cys_Synth/Cystath_Beta-Synth"/>
</dbReference>
<dbReference type="FunFam" id="3.40.50.1100:FF:000006">
    <property type="entry name" value="Cysteine synthase"/>
    <property type="match status" value="1"/>
</dbReference>
<evidence type="ECO:0000256" key="2">
    <source>
        <dbReference type="ARBA" id="ARBA00007103"/>
    </source>
</evidence>
<dbReference type="InterPro" id="IPR001216">
    <property type="entry name" value="P-phosphate_BS"/>
</dbReference>
<feature type="binding site" evidence="9">
    <location>
        <position position="267"/>
    </location>
    <ligand>
        <name>pyridoxal 5'-phosphate</name>
        <dbReference type="ChEBI" id="CHEBI:597326"/>
    </ligand>
</feature>
<evidence type="ECO:0000313" key="14">
    <source>
        <dbReference type="Proteomes" id="UP000270616"/>
    </source>
</evidence>
<evidence type="ECO:0000256" key="4">
    <source>
        <dbReference type="ARBA" id="ARBA00022605"/>
    </source>
</evidence>
<accession>A0A3N3ZR24</accession>
<proteinExistence type="inferred from homology"/>
<organism evidence="13 14">
    <name type="scientific">Kocuria soli</name>
    <dbReference type="NCBI Taxonomy" id="2485125"/>
    <lineage>
        <taxon>Bacteria</taxon>
        <taxon>Bacillati</taxon>
        <taxon>Actinomycetota</taxon>
        <taxon>Actinomycetes</taxon>
        <taxon>Micrococcales</taxon>
        <taxon>Micrococcaceae</taxon>
        <taxon>Kocuria</taxon>
    </lineage>
</organism>
<evidence type="ECO:0000256" key="8">
    <source>
        <dbReference type="ARBA" id="ARBA00047931"/>
    </source>
</evidence>
<dbReference type="OrthoDB" id="9805733at2"/>
<dbReference type="NCBIfam" id="TIGR01136">
    <property type="entry name" value="cysKM"/>
    <property type="match status" value="1"/>
</dbReference>
<dbReference type="EC" id="2.5.1.47" evidence="3 11"/>
<evidence type="ECO:0000256" key="6">
    <source>
        <dbReference type="ARBA" id="ARBA00022898"/>
    </source>
</evidence>
<dbReference type="NCBIfam" id="TIGR01139">
    <property type="entry name" value="cysK"/>
    <property type="match status" value="1"/>
</dbReference>
<gene>
    <name evidence="13" type="primary">cysK</name>
    <name evidence="13" type="ORF">EDL96_12140</name>
</gene>
<keyword evidence="14" id="KW-1185">Reference proteome</keyword>
<dbReference type="InterPro" id="IPR005856">
    <property type="entry name" value="Cys_synth"/>
</dbReference>
<dbReference type="GO" id="GO:0006535">
    <property type="term" value="P:cysteine biosynthetic process from serine"/>
    <property type="evidence" value="ECO:0007669"/>
    <property type="project" value="UniProtKB-UniRule"/>
</dbReference>
<dbReference type="CDD" id="cd01561">
    <property type="entry name" value="CBS_like"/>
    <property type="match status" value="1"/>
</dbReference>
<evidence type="ECO:0000256" key="3">
    <source>
        <dbReference type="ARBA" id="ARBA00012681"/>
    </source>
</evidence>
<protein>
    <recommendedName>
        <fullName evidence="3 11">Cysteine synthase</fullName>
        <ecNumber evidence="3 11">2.5.1.47</ecNumber>
    </recommendedName>
</protein>
<comment type="catalytic activity">
    <reaction evidence="8 11">
        <text>O-acetyl-L-serine + hydrogen sulfide = L-cysteine + acetate</text>
        <dbReference type="Rhea" id="RHEA:14829"/>
        <dbReference type="ChEBI" id="CHEBI:29919"/>
        <dbReference type="ChEBI" id="CHEBI:30089"/>
        <dbReference type="ChEBI" id="CHEBI:35235"/>
        <dbReference type="ChEBI" id="CHEBI:58340"/>
        <dbReference type="EC" id="2.5.1.47"/>
    </reaction>
</comment>
<dbReference type="RefSeq" id="WP_123826488.1">
    <property type="nucleotide sequence ID" value="NZ_RKMF01000017.1"/>
</dbReference>
<feature type="modified residue" description="N6-(pyridoxal phosphate)lysine" evidence="10">
    <location>
        <position position="45"/>
    </location>
</feature>
<reference evidence="13 14" key="1">
    <citation type="submission" date="2018-10" db="EMBL/GenBank/DDBJ databases">
        <title>Kocuria sp. M5W7-7, whole genome shotgun sequence.</title>
        <authorList>
            <person name="Tuo L."/>
        </authorList>
    </citation>
    <scope>NUCLEOTIDE SEQUENCE [LARGE SCALE GENOMIC DNA]</scope>
    <source>
        <strain evidence="13 14">M5W7-7</strain>
    </source>
</reference>
<evidence type="ECO:0000256" key="11">
    <source>
        <dbReference type="RuleBase" id="RU003985"/>
    </source>
</evidence>
<comment type="similarity">
    <text evidence="2 11">Belongs to the cysteine synthase/cystathionine beta-synthase family.</text>
</comment>